<evidence type="ECO:0000256" key="2">
    <source>
        <dbReference type="ARBA" id="ARBA00006824"/>
    </source>
</evidence>
<dbReference type="PANTHER" id="PTHR11266:SF80">
    <property type="entry name" value="PEROXISOMAL MEMBRANE PROTEIN 2"/>
    <property type="match status" value="1"/>
</dbReference>
<feature type="transmembrane region" description="Helical" evidence="6">
    <location>
        <begin position="158"/>
        <end position="176"/>
    </location>
</feature>
<gene>
    <name evidence="7" type="ORF">Q9L58_007945</name>
</gene>
<comment type="similarity">
    <text evidence="2 6">Belongs to the peroxisomal membrane protein PXMP2/4 family.</text>
</comment>
<evidence type="ECO:0000256" key="6">
    <source>
        <dbReference type="RuleBase" id="RU363053"/>
    </source>
</evidence>
<keyword evidence="8" id="KW-1185">Reference proteome</keyword>
<sequence>MSPILIATLQTTFLNVLSNVLAQLFQAYQNNKPLSVSLAPLINFALFALLSTPPNVLWQQWLEATYPSQVPAPEEKDPAKQKLSISNTAKKFLLDQTIGGPVNTVLFIATMAGLRGLATDEIVATVKSDFWPLATASLKLWPAVAIVSFTLVPVDKRIVFGAMVALGWNIYLGLVMEM</sequence>
<comment type="caution">
    <text evidence="7">The sequence shown here is derived from an EMBL/GenBank/DDBJ whole genome shotgun (WGS) entry which is preliminary data.</text>
</comment>
<feature type="transmembrane region" description="Helical" evidence="6">
    <location>
        <begin position="130"/>
        <end position="151"/>
    </location>
</feature>
<keyword evidence="3 6" id="KW-0812">Transmembrane</keyword>
<feature type="transmembrane region" description="Helical" evidence="6">
    <location>
        <begin position="98"/>
        <end position="118"/>
    </location>
</feature>
<dbReference type="PANTHER" id="PTHR11266">
    <property type="entry name" value="PEROXISOMAL MEMBRANE PROTEIN 2, PXMP2 MPV17"/>
    <property type="match status" value="1"/>
</dbReference>
<evidence type="ECO:0000313" key="8">
    <source>
        <dbReference type="Proteomes" id="UP001447188"/>
    </source>
</evidence>
<evidence type="ECO:0000313" key="7">
    <source>
        <dbReference type="EMBL" id="KAL0633159.1"/>
    </source>
</evidence>
<proteinExistence type="inferred from homology"/>
<evidence type="ECO:0000256" key="1">
    <source>
        <dbReference type="ARBA" id="ARBA00004141"/>
    </source>
</evidence>
<dbReference type="Proteomes" id="UP001447188">
    <property type="component" value="Unassembled WGS sequence"/>
</dbReference>
<evidence type="ECO:0008006" key="9">
    <source>
        <dbReference type="Google" id="ProtNLM"/>
    </source>
</evidence>
<evidence type="ECO:0000256" key="5">
    <source>
        <dbReference type="ARBA" id="ARBA00023136"/>
    </source>
</evidence>
<feature type="transmembrane region" description="Helical" evidence="6">
    <location>
        <begin position="38"/>
        <end position="58"/>
    </location>
</feature>
<keyword evidence="4 6" id="KW-1133">Transmembrane helix</keyword>
<keyword evidence="5 6" id="KW-0472">Membrane</keyword>
<accession>A0ABR3GB32</accession>
<name>A0ABR3GB32_9PEZI</name>
<comment type="subcellular location">
    <subcellularLocation>
        <location evidence="1">Membrane</location>
        <topology evidence="1">Multi-pass membrane protein</topology>
    </subcellularLocation>
</comment>
<evidence type="ECO:0000256" key="4">
    <source>
        <dbReference type="ARBA" id="ARBA00022989"/>
    </source>
</evidence>
<reference evidence="7 8" key="1">
    <citation type="submission" date="2024-02" db="EMBL/GenBank/DDBJ databases">
        <title>Discinaceae phylogenomics.</title>
        <authorList>
            <person name="Dirks A.C."/>
            <person name="James T.Y."/>
        </authorList>
    </citation>
    <scope>NUCLEOTIDE SEQUENCE [LARGE SCALE GENOMIC DNA]</scope>
    <source>
        <strain evidence="7 8">ACD0624</strain>
    </source>
</reference>
<dbReference type="EMBL" id="JBBBZM010000135">
    <property type="protein sequence ID" value="KAL0633159.1"/>
    <property type="molecule type" value="Genomic_DNA"/>
</dbReference>
<dbReference type="Pfam" id="PF04117">
    <property type="entry name" value="Mpv17_PMP22"/>
    <property type="match status" value="1"/>
</dbReference>
<dbReference type="InterPro" id="IPR007248">
    <property type="entry name" value="Mpv17_PMP22"/>
</dbReference>
<organism evidence="7 8">
    <name type="scientific">Discina gigas</name>
    <dbReference type="NCBI Taxonomy" id="1032678"/>
    <lineage>
        <taxon>Eukaryota</taxon>
        <taxon>Fungi</taxon>
        <taxon>Dikarya</taxon>
        <taxon>Ascomycota</taxon>
        <taxon>Pezizomycotina</taxon>
        <taxon>Pezizomycetes</taxon>
        <taxon>Pezizales</taxon>
        <taxon>Discinaceae</taxon>
        <taxon>Discina</taxon>
    </lineage>
</organism>
<protein>
    <recommendedName>
        <fullName evidence="9">Integral membrane protein, Mpv17/PMP22 family</fullName>
    </recommendedName>
</protein>
<evidence type="ECO:0000256" key="3">
    <source>
        <dbReference type="ARBA" id="ARBA00022692"/>
    </source>
</evidence>